<organism evidence="1 2">
    <name type="scientific">Microvirga makkahensis</name>
    <dbReference type="NCBI Taxonomy" id="1128670"/>
    <lineage>
        <taxon>Bacteria</taxon>
        <taxon>Pseudomonadati</taxon>
        <taxon>Pseudomonadota</taxon>
        <taxon>Alphaproteobacteria</taxon>
        <taxon>Hyphomicrobiales</taxon>
        <taxon>Methylobacteriaceae</taxon>
        <taxon>Microvirga</taxon>
    </lineage>
</organism>
<name>A0A7X3SNM1_9HYPH</name>
<proteinExistence type="predicted"/>
<dbReference type="Proteomes" id="UP000436483">
    <property type="component" value="Unassembled WGS sequence"/>
</dbReference>
<reference evidence="1 2" key="2">
    <citation type="submission" date="2020-01" db="EMBL/GenBank/DDBJ databases">
        <title>Microvirga sp. nov., an arsenate reduction bacterium isolated from Tibet hotspring sediments.</title>
        <authorList>
            <person name="Xian W.-D."/>
            <person name="Li W.-J."/>
        </authorList>
    </citation>
    <scope>NUCLEOTIDE SEQUENCE [LARGE SCALE GENOMIC DNA]</scope>
    <source>
        <strain evidence="1 2">KCTC 23863</strain>
    </source>
</reference>
<evidence type="ECO:0000313" key="2">
    <source>
        <dbReference type="Proteomes" id="UP000436483"/>
    </source>
</evidence>
<dbReference type="EMBL" id="WURB01000004">
    <property type="protein sequence ID" value="MXQ11179.1"/>
    <property type="molecule type" value="Genomic_DNA"/>
</dbReference>
<evidence type="ECO:0000313" key="1">
    <source>
        <dbReference type="EMBL" id="MXQ11179.1"/>
    </source>
</evidence>
<comment type="caution">
    <text evidence="1">The sequence shown here is derived from an EMBL/GenBank/DDBJ whole genome shotgun (WGS) entry which is preliminary data.</text>
</comment>
<sequence length="67" mass="7353">MTPDLCDAFRRNVDGSWTCIRQSMLTLGGGQSVTMEVDRTIRPGELLGGYDLAAYLEQTCAHDDTAE</sequence>
<gene>
    <name evidence="1" type="ORF">GR328_06880</name>
</gene>
<dbReference type="OrthoDB" id="8020328at2"/>
<dbReference type="RefSeq" id="WP_160883783.1">
    <property type="nucleotide sequence ID" value="NZ_WURB01000004.1"/>
</dbReference>
<protein>
    <submittedName>
        <fullName evidence="1">Uncharacterized protein</fullName>
    </submittedName>
</protein>
<reference evidence="1 2" key="1">
    <citation type="submission" date="2019-12" db="EMBL/GenBank/DDBJ databases">
        <authorList>
            <person name="Yuan C.-G."/>
        </authorList>
    </citation>
    <scope>NUCLEOTIDE SEQUENCE [LARGE SCALE GENOMIC DNA]</scope>
    <source>
        <strain evidence="1 2">KCTC 23863</strain>
    </source>
</reference>
<accession>A0A7X3SNM1</accession>
<dbReference type="AlphaFoldDB" id="A0A7X3SNM1"/>
<keyword evidence="2" id="KW-1185">Reference proteome</keyword>